<evidence type="ECO:0000313" key="2">
    <source>
        <dbReference type="Proteomes" id="UP001480082"/>
    </source>
</evidence>
<name>A0ACC6T8F3_9HYPH</name>
<sequence length="78" mass="8881">MAIRYRATTTIRLNTDGIWGAWMLIVSQLVQAISWYYYFAKPDYGWLGLIALTSVTVPCGFVLLLIGRDYDSIVDETN</sequence>
<dbReference type="Proteomes" id="UP001480082">
    <property type="component" value="Unassembled WGS sequence"/>
</dbReference>
<comment type="caution">
    <text evidence="1">The sequence shown here is derived from an EMBL/GenBank/DDBJ whole genome shotgun (WGS) entry which is preliminary data.</text>
</comment>
<protein>
    <submittedName>
        <fullName evidence="1">Uncharacterized protein</fullName>
    </submittedName>
</protein>
<keyword evidence="2" id="KW-1185">Reference proteome</keyword>
<proteinExistence type="predicted"/>
<gene>
    <name evidence="1" type="ORF">NKI81_30470</name>
</gene>
<evidence type="ECO:0000313" key="1">
    <source>
        <dbReference type="EMBL" id="MER9288184.1"/>
    </source>
</evidence>
<dbReference type="EMBL" id="JAMYRI010000030">
    <property type="protein sequence ID" value="MER9288184.1"/>
    <property type="molecule type" value="Genomic_DNA"/>
</dbReference>
<reference evidence="1 2" key="1">
    <citation type="journal article" date="2024" name="Proc. Natl. Acad. Sci. U.S.A.">
        <title>The evolutionary genomics of adaptation to stress in wild rhizobium bacteria.</title>
        <authorList>
            <person name="Kehlet-Delgado H."/>
            <person name="Montoya A.P."/>
            <person name="Jensen K.T."/>
            <person name="Wendlandt C.E."/>
            <person name="Dexheimer C."/>
            <person name="Roberts M."/>
            <person name="Torres Martinez L."/>
            <person name="Friesen M.L."/>
            <person name="Griffitts J.S."/>
            <person name="Porter S.S."/>
        </authorList>
    </citation>
    <scope>NUCLEOTIDE SEQUENCE [LARGE SCALE GENOMIC DNA]</scope>
    <source>
        <strain evidence="1 2">M0468</strain>
    </source>
</reference>
<organism evidence="1 2">
    <name type="scientific">Mesorhizobium australicum</name>
    <dbReference type="NCBI Taxonomy" id="536018"/>
    <lineage>
        <taxon>Bacteria</taxon>
        <taxon>Pseudomonadati</taxon>
        <taxon>Pseudomonadota</taxon>
        <taxon>Alphaproteobacteria</taxon>
        <taxon>Hyphomicrobiales</taxon>
        <taxon>Phyllobacteriaceae</taxon>
        <taxon>Mesorhizobium</taxon>
    </lineage>
</organism>
<accession>A0ACC6T8F3</accession>